<evidence type="ECO:0000256" key="1">
    <source>
        <dbReference type="ARBA" id="ARBA00005964"/>
    </source>
</evidence>
<gene>
    <name evidence="5" type="ORF">FOMPIDRAFT_129200</name>
</gene>
<dbReference type="InterPro" id="IPR002018">
    <property type="entry name" value="CarbesteraseB"/>
</dbReference>
<keyword evidence="6" id="KW-1185">Reference proteome</keyword>
<dbReference type="ESTHER" id="fompi-s8f890">
    <property type="family name" value="Fungal_carboxylesterase_lipase"/>
</dbReference>
<dbReference type="EC" id="3.1.1.-" evidence="3"/>
<evidence type="ECO:0000259" key="4">
    <source>
        <dbReference type="Pfam" id="PF00135"/>
    </source>
</evidence>
<dbReference type="InterPro" id="IPR029058">
    <property type="entry name" value="AB_hydrolase_fold"/>
</dbReference>
<protein>
    <recommendedName>
        <fullName evidence="3">Carboxylic ester hydrolase</fullName>
        <ecNumber evidence="3">3.1.1.-</ecNumber>
    </recommendedName>
</protein>
<dbReference type="Proteomes" id="UP000015241">
    <property type="component" value="Unassembled WGS sequence"/>
</dbReference>
<dbReference type="AlphaFoldDB" id="S8F890"/>
<feature type="domain" description="Carboxylesterase type B" evidence="4">
    <location>
        <begin position="173"/>
        <end position="688"/>
    </location>
</feature>
<evidence type="ECO:0000256" key="2">
    <source>
        <dbReference type="ARBA" id="ARBA00022801"/>
    </source>
</evidence>
<dbReference type="STRING" id="743788.S8F890"/>
<dbReference type="SUPFAM" id="SSF53474">
    <property type="entry name" value="alpha/beta-Hydrolases"/>
    <property type="match status" value="1"/>
</dbReference>
<dbReference type="InterPro" id="IPR019826">
    <property type="entry name" value="Carboxylesterase_B_AS"/>
</dbReference>
<sequence length="700" mass="75159">MVLLELLALGSLALAAAQNANVPISGFPDTDVVIVSNNDLDPSNPNRASALFLTSAFSCEEAYAACAALQETLLPPPAANGTGLNAQNLSVALTSERHGAALDEEQEIWIAADEPSSCALFTPSYEYTSYPAANSTTPDLSTRLPVLCTNSAPLTRSNVTADTSRQIELTTPGAGTLVGYRDKFSWRFLGIKYAQSPTGDMRFQAPVPVQAEGTVRTALEYGPACAQPPDADNGHDWYDAEDCLQVNVFSPIVNTGTNSVQTAPKLPVMFFIHGGGLNTGDSGPIPFNETTSGYVGPSISNIFDGTNLVSYGGAVLVTVNYRLTAFGWFNASNAALKDTLLALQWVQDNIEAFGGDPTKVLIFGESAGGGMTRYLLGTNPAYTEGLFSAAILESDWPTSNQFYSPAKSLELSLTLAQALGCADNSSTQFNETMAVCVRALPTMEIVATSYDLNLSWEIIVDGDLVLTDIASSIKDGAYARVPTIWATNECEYCFFIPDSIPINASSSAFPDNLDIWFNSTQVQKIMDAPPDLYPYASAPSEDGIDGTVLQLAQLMTDWYLHCPMLYLSSLADNTTNPGNNYKVMFAVGLGSTITANPRTCVGQVCHADELYWVFATAETDNLYQPLTSSEIATTQEVIKRWTSLAWTGNPNYEGAVIEWPPYTGDNEVIINATATETIEPYRVAQCDFIETQLGLAFGQS</sequence>
<organism evidence="5 6">
    <name type="scientific">Fomitopsis schrenkii</name>
    <name type="common">Brown rot fungus</name>
    <dbReference type="NCBI Taxonomy" id="2126942"/>
    <lineage>
        <taxon>Eukaryota</taxon>
        <taxon>Fungi</taxon>
        <taxon>Dikarya</taxon>
        <taxon>Basidiomycota</taxon>
        <taxon>Agaricomycotina</taxon>
        <taxon>Agaricomycetes</taxon>
        <taxon>Polyporales</taxon>
        <taxon>Fomitopsis</taxon>
    </lineage>
</organism>
<dbReference type="InterPro" id="IPR050309">
    <property type="entry name" value="Type-B_Carboxylest/Lipase"/>
</dbReference>
<dbReference type="PANTHER" id="PTHR11559">
    <property type="entry name" value="CARBOXYLESTERASE"/>
    <property type="match status" value="1"/>
</dbReference>
<keyword evidence="3" id="KW-0732">Signal</keyword>
<feature type="signal peptide" evidence="3">
    <location>
        <begin position="1"/>
        <end position="17"/>
    </location>
</feature>
<accession>S8F890</accession>
<dbReference type="OrthoDB" id="408631at2759"/>
<evidence type="ECO:0000256" key="3">
    <source>
        <dbReference type="RuleBase" id="RU361235"/>
    </source>
</evidence>
<evidence type="ECO:0000313" key="6">
    <source>
        <dbReference type="Proteomes" id="UP000015241"/>
    </source>
</evidence>
<dbReference type="eggNOG" id="KOG1516">
    <property type="taxonomic scope" value="Eukaryota"/>
</dbReference>
<feature type="chain" id="PRO_5005146722" description="Carboxylic ester hydrolase" evidence="3">
    <location>
        <begin position="18"/>
        <end position="700"/>
    </location>
</feature>
<dbReference type="Gene3D" id="3.40.50.1820">
    <property type="entry name" value="alpha/beta hydrolase"/>
    <property type="match status" value="1"/>
</dbReference>
<comment type="similarity">
    <text evidence="1 3">Belongs to the type-B carboxylesterase/lipase family.</text>
</comment>
<dbReference type="Pfam" id="PF00135">
    <property type="entry name" value="COesterase"/>
    <property type="match status" value="1"/>
</dbReference>
<dbReference type="HOGENOM" id="CLU_006586_1_0_1"/>
<dbReference type="PROSITE" id="PS00122">
    <property type="entry name" value="CARBOXYLESTERASE_B_1"/>
    <property type="match status" value="1"/>
</dbReference>
<proteinExistence type="inferred from homology"/>
<dbReference type="InParanoid" id="S8F890"/>
<dbReference type="GO" id="GO:0016787">
    <property type="term" value="F:hydrolase activity"/>
    <property type="evidence" value="ECO:0007669"/>
    <property type="project" value="UniProtKB-KW"/>
</dbReference>
<dbReference type="EMBL" id="KE504172">
    <property type="protein sequence ID" value="EPS97865.1"/>
    <property type="molecule type" value="Genomic_DNA"/>
</dbReference>
<name>S8F890_FOMSC</name>
<keyword evidence="2 3" id="KW-0378">Hydrolase</keyword>
<evidence type="ECO:0000313" key="5">
    <source>
        <dbReference type="EMBL" id="EPS97865.1"/>
    </source>
</evidence>
<reference evidence="5 6" key="1">
    <citation type="journal article" date="2012" name="Science">
        <title>The Paleozoic origin of enzymatic lignin decomposition reconstructed from 31 fungal genomes.</title>
        <authorList>
            <person name="Floudas D."/>
            <person name="Binder M."/>
            <person name="Riley R."/>
            <person name="Barry K."/>
            <person name="Blanchette R.A."/>
            <person name="Henrissat B."/>
            <person name="Martinez A.T."/>
            <person name="Otillar R."/>
            <person name="Spatafora J.W."/>
            <person name="Yadav J.S."/>
            <person name="Aerts A."/>
            <person name="Benoit I."/>
            <person name="Boyd A."/>
            <person name="Carlson A."/>
            <person name="Copeland A."/>
            <person name="Coutinho P.M."/>
            <person name="de Vries R.P."/>
            <person name="Ferreira P."/>
            <person name="Findley K."/>
            <person name="Foster B."/>
            <person name="Gaskell J."/>
            <person name="Glotzer D."/>
            <person name="Gorecki P."/>
            <person name="Heitman J."/>
            <person name="Hesse C."/>
            <person name="Hori C."/>
            <person name="Igarashi K."/>
            <person name="Jurgens J.A."/>
            <person name="Kallen N."/>
            <person name="Kersten P."/>
            <person name="Kohler A."/>
            <person name="Kuees U."/>
            <person name="Kumar T.K.A."/>
            <person name="Kuo A."/>
            <person name="LaButti K."/>
            <person name="Larrondo L.F."/>
            <person name="Lindquist E."/>
            <person name="Ling A."/>
            <person name="Lombard V."/>
            <person name="Lucas S."/>
            <person name="Lundell T."/>
            <person name="Martin R."/>
            <person name="McLaughlin D.J."/>
            <person name="Morgenstern I."/>
            <person name="Morin E."/>
            <person name="Murat C."/>
            <person name="Nagy L.G."/>
            <person name="Nolan M."/>
            <person name="Ohm R.A."/>
            <person name="Patyshakuliyeva A."/>
            <person name="Rokas A."/>
            <person name="Ruiz-Duenas F.J."/>
            <person name="Sabat G."/>
            <person name="Salamov A."/>
            <person name="Samejima M."/>
            <person name="Schmutz J."/>
            <person name="Slot J.C."/>
            <person name="St John F."/>
            <person name="Stenlid J."/>
            <person name="Sun H."/>
            <person name="Sun S."/>
            <person name="Syed K."/>
            <person name="Tsang A."/>
            <person name="Wiebenga A."/>
            <person name="Young D."/>
            <person name="Pisabarro A."/>
            <person name="Eastwood D.C."/>
            <person name="Martin F."/>
            <person name="Cullen D."/>
            <person name="Grigoriev I.V."/>
            <person name="Hibbett D.S."/>
        </authorList>
    </citation>
    <scope>NUCLEOTIDE SEQUENCE</scope>
    <source>
        <strain evidence="6">FP-58527</strain>
    </source>
</reference>